<comment type="caution">
    <text evidence="1">The sequence shown here is derived from an EMBL/GenBank/DDBJ whole genome shotgun (WGS) entry which is preliminary data.</text>
</comment>
<keyword evidence="2" id="KW-1185">Reference proteome</keyword>
<evidence type="ECO:0000313" key="2">
    <source>
        <dbReference type="Proteomes" id="UP000663828"/>
    </source>
</evidence>
<dbReference type="Proteomes" id="UP000663828">
    <property type="component" value="Unassembled WGS sequence"/>
</dbReference>
<organism evidence="1 2">
    <name type="scientific">Adineta ricciae</name>
    <name type="common">Rotifer</name>
    <dbReference type="NCBI Taxonomy" id="249248"/>
    <lineage>
        <taxon>Eukaryota</taxon>
        <taxon>Metazoa</taxon>
        <taxon>Spiralia</taxon>
        <taxon>Gnathifera</taxon>
        <taxon>Rotifera</taxon>
        <taxon>Eurotatoria</taxon>
        <taxon>Bdelloidea</taxon>
        <taxon>Adinetida</taxon>
        <taxon>Adinetidae</taxon>
        <taxon>Adineta</taxon>
    </lineage>
</organism>
<dbReference type="AlphaFoldDB" id="A0A814PDL7"/>
<evidence type="ECO:0000313" key="1">
    <source>
        <dbReference type="EMBL" id="CAF1104742.1"/>
    </source>
</evidence>
<gene>
    <name evidence="1" type="ORF">XAT740_LOCUS18546</name>
</gene>
<proteinExistence type="predicted"/>
<sequence length="335" mass="39179">MMFARNSKQTRRNDHSTLLRLAVTDFSVYDETRSSKESSLKNLTQLGKALMDEQDWYEKDLDEFDDLQTCNDHSIVERSSIPSKQKQLVIKESGRGGKIYPLDFWYLIGNYIAPEDVGRFALICQATNHVVHSVPFWINLFRKYSRSQAKRTSRSIVREHVSIVRSYVIKSLYQTHPLFQSRLNKSDVIQKDPHILLSARCIRIWYSKMETQRDLYNYYFEFCFDQTQSSSQVIPSVQALSPLFQIDNQFMIDQNSSLLHVISSKLLTIGPFMGMILSKIVLNVSTDYRYHQLKMWFDTSKSSVQKTTLSPPMVIIDPVICLRIYKWFDCPPKLH</sequence>
<accession>A0A814PDL7</accession>
<dbReference type="PANTHER" id="PTHR20988:SF2">
    <property type="entry name" value="TRANSMEMBRANE PROTEIN 183A-RELATED"/>
    <property type="match status" value="1"/>
</dbReference>
<protein>
    <recommendedName>
        <fullName evidence="3">Transmembrane protein 183</fullName>
    </recommendedName>
</protein>
<dbReference type="PANTHER" id="PTHR20988">
    <property type="entry name" value="TRANSMEMBRANE PROTEIN 183A-RELATED"/>
    <property type="match status" value="1"/>
</dbReference>
<dbReference type="GO" id="GO:0031647">
    <property type="term" value="P:regulation of protein stability"/>
    <property type="evidence" value="ECO:0007669"/>
    <property type="project" value="TreeGrafter"/>
</dbReference>
<name>A0A814PDL7_ADIRI</name>
<dbReference type="GO" id="GO:0019005">
    <property type="term" value="C:SCF ubiquitin ligase complex"/>
    <property type="evidence" value="ECO:0007669"/>
    <property type="project" value="TreeGrafter"/>
</dbReference>
<dbReference type="EMBL" id="CAJNOR010001240">
    <property type="protein sequence ID" value="CAF1104742.1"/>
    <property type="molecule type" value="Genomic_DNA"/>
</dbReference>
<reference evidence="1" key="1">
    <citation type="submission" date="2021-02" db="EMBL/GenBank/DDBJ databases">
        <authorList>
            <person name="Nowell W R."/>
        </authorList>
    </citation>
    <scope>NUCLEOTIDE SEQUENCE</scope>
</reference>
<evidence type="ECO:0008006" key="3">
    <source>
        <dbReference type="Google" id="ProtNLM"/>
    </source>
</evidence>
<dbReference type="InterPro" id="IPR026509">
    <property type="entry name" value="TMEM183"/>
</dbReference>